<organism evidence="1 2">
    <name type="scientific">Dorcoceras hygrometricum</name>
    <dbReference type="NCBI Taxonomy" id="472368"/>
    <lineage>
        <taxon>Eukaryota</taxon>
        <taxon>Viridiplantae</taxon>
        <taxon>Streptophyta</taxon>
        <taxon>Embryophyta</taxon>
        <taxon>Tracheophyta</taxon>
        <taxon>Spermatophyta</taxon>
        <taxon>Magnoliopsida</taxon>
        <taxon>eudicotyledons</taxon>
        <taxon>Gunneridae</taxon>
        <taxon>Pentapetalae</taxon>
        <taxon>asterids</taxon>
        <taxon>lamiids</taxon>
        <taxon>Lamiales</taxon>
        <taxon>Gesneriaceae</taxon>
        <taxon>Didymocarpoideae</taxon>
        <taxon>Trichosporeae</taxon>
        <taxon>Loxocarpinae</taxon>
        <taxon>Dorcoceras</taxon>
    </lineage>
</organism>
<evidence type="ECO:0000313" key="1">
    <source>
        <dbReference type="EMBL" id="KZV45163.1"/>
    </source>
</evidence>
<proteinExistence type="predicted"/>
<name>A0A2Z7CER5_9LAMI</name>
<dbReference type="OrthoDB" id="381190at2759"/>
<evidence type="ECO:0000313" key="2">
    <source>
        <dbReference type="Proteomes" id="UP000250235"/>
    </source>
</evidence>
<reference evidence="1 2" key="1">
    <citation type="journal article" date="2015" name="Proc. Natl. Acad. Sci. U.S.A.">
        <title>The resurrection genome of Boea hygrometrica: A blueprint for survival of dehydration.</title>
        <authorList>
            <person name="Xiao L."/>
            <person name="Yang G."/>
            <person name="Zhang L."/>
            <person name="Yang X."/>
            <person name="Zhao S."/>
            <person name="Ji Z."/>
            <person name="Zhou Q."/>
            <person name="Hu M."/>
            <person name="Wang Y."/>
            <person name="Chen M."/>
            <person name="Xu Y."/>
            <person name="Jin H."/>
            <person name="Xiao X."/>
            <person name="Hu G."/>
            <person name="Bao F."/>
            <person name="Hu Y."/>
            <person name="Wan P."/>
            <person name="Li L."/>
            <person name="Deng X."/>
            <person name="Kuang T."/>
            <person name="Xiang C."/>
            <person name="Zhu J.K."/>
            <person name="Oliver M.J."/>
            <person name="He Y."/>
        </authorList>
    </citation>
    <scope>NUCLEOTIDE SEQUENCE [LARGE SCALE GENOMIC DNA]</scope>
    <source>
        <strain evidence="2">cv. XS01</strain>
    </source>
</reference>
<dbReference type="GO" id="GO:0016301">
    <property type="term" value="F:kinase activity"/>
    <property type="evidence" value="ECO:0007669"/>
    <property type="project" value="UniProtKB-KW"/>
</dbReference>
<dbReference type="EMBL" id="KQ996417">
    <property type="protein sequence ID" value="KZV45163.1"/>
    <property type="molecule type" value="Genomic_DNA"/>
</dbReference>
<dbReference type="Proteomes" id="UP000250235">
    <property type="component" value="Unassembled WGS sequence"/>
</dbReference>
<protein>
    <submittedName>
        <fullName evidence="1">Serine/threonine-protein kinase ATR-like</fullName>
    </submittedName>
</protein>
<gene>
    <name evidence="1" type="ORF">F511_11763</name>
</gene>
<sequence length="60" mass="6737">MSCLMEMYSGLNEPDVLTGLASLRKSKSLHDHLMINEKAGNWLKLLTSCVQVLRMEITSV</sequence>
<keyword evidence="1" id="KW-0808">Transferase</keyword>
<keyword evidence="1" id="KW-0418">Kinase</keyword>
<accession>A0A2Z7CER5</accession>
<dbReference type="AlphaFoldDB" id="A0A2Z7CER5"/>
<keyword evidence="2" id="KW-1185">Reference proteome</keyword>